<keyword evidence="5" id="KW-0276">Fatty acid metabolism</keyword>
<evidence type="ECO:0000256" key="3">
    <source>
        <dbReference type="ARBA" id="ARBA00022516"/>
    </source>
</evidence>
<evidence type="ECO:0000256" key="1">
    <source>
        <dbReference type="ARBA" id="ARBA00001954"/>
    </source>
</evidence>
<gene>
    <name evidence="10" type="ORF">GII31_06580</name>
</gene>
<protein>
    <submittedName>
        <fullName evidence="10">Fatty acid desaturase</fullName>
    </submittedName>
</protein>
<keyword evidence="3" id="KW-0444">Lipid biosynthesis</keyword>
<keyword evidence="6" id="KW-0560">Oxidoreductase</keyword>
<reference evidence="10" key="1">
    <citation type="journal article" date="2021" name="Nat. Microbiol.">
        <title>Cocultivation of an ultrasmall environmental parasitic bacterium with lytic ability against bacteria associated with wastewater foams.</title>
        <authorList>
            <person name="Batinovic S."/>
            <person name="Rose J.J.A."/>
            <person name="Ratcliffe J."/>
            <person name="Seviour R.J."/>
            <person name="Petrovski S."/>
        </authorList>
    </citation>
    <scope>NUCLEOTIDE SEQUENCE</scope>
    <source>
        <strain evidence="10">CON9</strain>
    </source>
</reference>
<dbReference type="Gene3D" id="1.10.620.20">
    <property type="entry name" value="Ribonucleotide Reductase, subunit A"/>
    <property type="match status" value="1"/>
</dbReference>
<dbReference type="Pfam" id="PF03405">
    <property type="entry name" value="FA_desaturase_2"/>
    <property type="match status" value="1"/>
</dbReference>
<dbReference type="InterPro" id="IPR012348">
    <property type="entry name" value="RNR-like"/>
</dbReference>
<comment type="similarity">
    <text evidence="2">Belongs to the fatty acid desaturase type 2 family.</text>
</comment>
<comment type="cofactor">
    <cofactor evidence="1">
        <name>Fe(2+)</name>
        <dbReference type="ChEBI" id="CHEBI:29033"/>
    </cofactor>
</comment>
<keyword evidence="7" id="KW-0408">Iron</keyword>
<dbReference type="RefSeq" id="WP_260840348.1">
    <property type="nucleotide sequence ID" value="NZ_CP045809.1"/>
</dbReference>
<keyword evidence="4" id="KW-0479">Metal-binding</keyword>
<evidence type="ECO:0000256" key="6">
    <source>
        <dbReference type="ARBA" id="ARBA00023002"/>
    </source>
</evidence>
<evidence type="ECO:0000256" key="5">
    <source>
        <dbReference type="ARBA" id="ARBA00022832"/>
    </source>
</evidence>
<evidence type="ECO:0000313" key="10">
    <source>
        <dbReference type="EMBL" id="QHN34613.1"/>
    </source>
</evidence>
<evidence type="ECO:0000256" key="2">
    <source>
        <dbReference type="ARBA" id="ARBA00008749"/>
    </source>
</evidence>
<evidence type="ECO:0000256" key="9">
    <source>
        <dbReference type="ARBA" id="ARBA00023160"/>
    </source>
</evidence>
<proteinExistence type="inferred from homology"/>
<evidence type="ECO:0000256" key="8">
    <source>
        <dbReference type="ARBA" id="ARBA00023098"/>
    </source>
</evidence>
<evidence type="ECO:0000256" key="7">
    <source>
        <dbReference type="ARBA" id="ARBA00023004"/>
    </source>
</evidence>
<keyword evidence="8" id="KW-0443">Lipid metabolism</keyword>
<accession>A0ABX6IFM5</accession>
<sequence>MNAQPRTNALSDDDLILALEKALPEIAEDHRAAAQPWNPHDWVPWDAGRNFAFLGGSDWEPGQATLTDEVRAGVLAFLLLKDNLPSYHRMLAVHFPVFSAWRELVGVWTAEDNRHAIVLRDYLVVTRAVDPVDAEVRRRIHVTAGFRQYEGSATDVGPLDVLAIMAVHEHQCAAFVRRLGEAVSDSIDEAVSEGVLAQILRRIAADDALQARTFAAFLGAGIVADQEAAIVAIDRALSGMEAIGADVADFDAERALIADYENDGTRGAVAAALVDALTLESVQELSDDAEAARGRILALAALADRAAGRPS</sequence>
<keyword evidence="11" id="KW-1185">Reference proteome</keyword>
<dbReference type="InterPro" id="IPR009078">
    <property type="entry name" value="Ferritin-like_SF"/>
</dbReference>
<organism evidence="10 11">
    <name type="scientific">Gordonia pseudamarae</name>
    <dbReference type="NCBI Taxonomy" id="2831662"/>
    <lineage>
        <taxon>Bacteria</taxon>
        <taxon>Bacillati</taxon>
        <taxon>Actinomycetota</taxon>
        <taxon>Actinomycetes</taxon>
        <taxon>Mycobacteriales</taxon>
        <taxon>Gordoniaceae</taxon>
        <taxon>Gordonia</taxon>
    </lineage>
</organism>
<name>A0ABX6IFM5_9ACTN</name>
<dbReference type="EMBL" id="CP045809">
    <property type="protein sequence ID" value="QHN34613.1"/>
    <property type="molecule type" value="Genomic_DNA"/>
</dbReference>
<dbReference type="SUPFAM" id="SSF47240">
    <property type="entry name" value="Ferritin-like"/>
    <property type="match status" value="1"/>
</dbReference>
<evidence type="ECO:0000256" key="4">
    <source>
        <dbReference type="ARBA" id="ARBA00022723"/>
    </source>
</evidence>
<evidence type="ECO:0000313" key="11">
    <source>
        <dbReference type="Proteomes" id="UP001059836"/>
    </source>
</evidence>
<keyword evidence="9" id="KW-0275">Fatty acid biosynthesis</keyword>
<dbReference type="InterPro" id="IPR005067">
    <property type="entry name" value="Fatty_acid_desaturase-2"/>
</dbReference>
<dbReference type="Proteomes" id="UP001059836">
    <property type="component" value="Chromosome"/>
</dbReference>